<evidence type="ECO:0000313" key="1">
    <source>
        <dbReference type="EMBL" id="KAH1032189.1"/>
    </source>
</evidence>
<protein>
    <submittedName>
        <fullName evidence="1">Uncharacterized protein</fullName>
    </submittedName>
</protein>
<dbReference type="AlphaFoldDB" id="A0A9D3U991"/>
<name>A0A9D3U991_9ROSI</name>
<dbReference type="Proteomes" id="UP000828251">
    <property type="component" value="Unassembled WGS sequence"/>
</dbReference>
<organism evidence="1 2">
    <name type="scientific">Gossypium stocksii</name>
    <dbReference type="NCBI Taxonomy" id="47602"/>
    <lineage>
        <taxon>Eukaryota</taxon>
        <taxon>Viridiplantae</taxon>
        <taxon>Streptophyta</taxon>
        <taxon>Embryophyta</taxon>
        <taxon>Tracheophyta</taxon>
        <taxon>Spermatophyta</taxon>
        <taxon>Magnoliopsida</taxon>
        <taxon>eudicotyledons</taxon>
        <taxon>Gunneridae</taxon>
        <taxon>Pentapetalae</taxon>
        <taxon>rosids</taxon>
        <taxon>malvids</taxon>
        <taxon>Malvales</taxon>
        <taxon>Malvaceae</taxon>
        <taxon>Malvoideae</taxon>
        <taxon>Gossypium</taxon>
    </lineage>
</organism>
<evidence type="ECO:0000313" key="2">
    <source>
        <dbReference type="Proteomes" id="UP000828251"/>
    </source>
</evidence>
<sequence length="315" mass="36791">MDLVPHLLQLWGRLHLSRVIIMDSLVVQQIMRIHHPIRKLLPSMATDMDMKRNMKIIPQFSILMEDMDLLSQDMHSQVLNLGMPLSSNMASHHLMACSHKDPKHMVLQPINLEKYHIKVQLLSHMVQMCLHSSSMHMHQVGQRNKAILHMVLHHLVMGTVSLQLWVARLIRSKVASLFLVTVNQLHMHKQVALLGMVNTHHRNKATLNRHRLLTMQVMGIKGRRILVMVVRLQQHMVHLQPVVKQLMHKQQQLNLPMISLFLNLVVMLQRQVVHLLGMEKQFPPNLDMRSMIPPRCMLHRVDMAVFLYVLLCWLM</sequence>
<dbReference type="EMBL" id="JAIQCV010000013">
    <property type="protein sequence ID" value="KAH1032189.1"/>
    <property type="molecule type" value="Genomic_DNA"/>
</dbReference>
<gene>
    <name evidence="1" type="ORF">J1N35_044363</name>
</gene>
<keyword evidence="2" id="KW-1185">Reference proteome</keyword>
<reference evidence="1 2" key="1">
    <citation type="journal article" date="2021" name="Plant Biotechnol. J.">
        <title>Multi-omics assisted identification of the key and species-specific regulatory components of drought-tolerant mechanisms in Gossypium stocksii.</title>
        <authorList>
            <person name="Yu D."/>
            <person name="Ke L."/>
            <person name="Zhang D."/>
            <person name="Wu Y."/>
            <person name="Sun Y."/>
            <person name="Mei J."/>
            <person name="Sun J."/>
            <person name="Sun Y."/>
        </authorList>
    </citation>
    <scope>NUCLEOTIDE SEQUENCE [LARGE SCALE GENOMIC DNA]</scope>
    <source>
        <strain evidence="2">cv. E1</strain>
        <tissue evidence="1">Leaf</tissue>
    </source>
</reference>
<proteinExistence type="predicted"/>
<comment type="caution">
    <text evidence="1">The sequence shown here is derived from an EMBL/GenBank/DDBJ whole genome shotgun (WGS) entry which is preliminary data.</text>
</comment>
<accession>A0A9D3U991</accession>